<sequence length="262" mass="29116">MTQPAPNIGNGTDMMRQPDERQLRIDLAAGYRLLAHYGMDDMIYTHTSVRLPGEGHRFLINPYGMTFDEIRASDLVTVDLDGHLAEPGLAEDQNQRVNPAGFTIHSAIHMSRPDALCVMHTHTLAGMTVAALKSPLLMLNQMSMEFYNDVAYHAYEGVALDLSERDRLARDLGGKPAMILANHGLLTVGRTVAEAFYHMYYLEMSCRIQVAVMQTGAELAVPPEPLVAHAATQFEAGAIPKGTRMWPALLRKLDRLNPDYRD</sequence>
<dbReference type="Gene3D" id="3.40.225.10">
    <property type="entry name" value="Class II aldolase/adducin N-terminal domain"/>
    <property type="match status" value="1"/>
</dbReference>
<dbReference type="SMART" id="SM01007">
    <property type="entry name" value="Aldolase_II"/>
    <property type="match status" value="1"/>
</dbReference>
<keyword evidence="4" id="KW-1185">Reference proteome</keyword>
<dbReference type="PANTHER" id="PTHR10672:SF3">
    <property type="entry name" value="PROTEIN HU-LI TAI SHAO"/>
    <property type="match status" value="1"/>
</dbReference>
<dbReference type="InterPro" id="IPR001303">
    <property type="entry name" value="Aldolase_II/adducin_N"/>
</dbReference>
<reference evidence="3 4" key="1">
    <citation type="submission" date="2013-08" db="EMBL/GenBank/DDBJ databases">
        <title>The genome sequence of Skermanella stibiiresistens.</title>
        <authorList>
            <person name="Zhu W."/>
            <person name="Wang G."/>
        </authorList>
    </citation>
    <scope>NUCLEOTIDE SEQUENCE [LARGE SCALE GENOMIC DNA]</scope>
    <source>
        <strain evidence="3 4">SB22</strain>
    </source>
</reference>
<dbReference type="EMBL" id="AVFL01000003">
    <property type="protein sequence ID" value="EWY41601.1"/>
    <property type="molecule type" value="Genomic_DNA"/>
</dbReference>
<dbReference type="GO" id="GO:0005856">
    <property type="term" value="C:cytoskeleton"/>
    <property type="evidence" value="ECO:0007669"/>
    <property type="project" value="TreeGrafter"/>
</dbReference>
<evidence type="ECO:0000256" key="1">
    <source>
        <dbReference type="ARBA" id="ARBA00037961"/>
    </source>
</evidence>
<gene>
    <name evidence="3" type="ORF">N825_23920</name>
</gene>
<accession>W9HA19</accession>
<comment type="similarity">
    <text evidence="1">Belongs to the aldolase class II family.</text>
</comment>
<dbReference type="GO" id="GO:0051015">
    <property type="term" value="F:actin filament binding"/>
    <property type="evidence" value="ECO:0007669"/>
    <property type="project" value="TreeGrafter"/>
</dbReference>
<evidence type="ECO:0000313" key="3">
    <source>
        <dbReference type="EMBL" id="EWY41601.1"/>
    </source>
</evidence>
<dbReference type="Pfam" id="PF00596">
    <property type="entry name" value="Aldolase_II"/>
    <property type="match status" value="1"/>
</dbReference>
<comment type="caution">
    <text evidence="3">The sequence shown here is derived from an EMBL/GenBank/DDBJ whole genome shotgun (WGS) entry which is preliminary data.</text>
</comment>
<dbReference type="AlphaFoldDB" id="W9HA19"/>
<evidence type="ECO:0000259" key="2">
    <source>
        <dbReference type="SMART" id="SM01007"/>
    </source>
</evidence>
<name>W9HA19_9PROT</name>
<dbReference type="PATRIC" id="fig|1385369.3.peg.1115"/>
<dbReference type="InterPro" id="IPR051017">
    <property type="entry name" value="Aldolase-II_Adducin_sf"/>
</dbReference>
<feature type="domain" description="Class II aldolase/adducin N-terminal" evidence="2">
    <location>
        <begin position="25"/>
        <end position="210"/>
    </location>
</feature>
<dbReference type="InterPro" id="IPR036409">
    <property type="entry name" value="Aldolase_II/adducin_N_sf"/>
</dbReference>
<protein>
    <submittedName>
        <fullName evidence="3">Aldolase</fullName>
    </submittedName>
</protein>
<dbReference type="STRING" id="1385369.N825_23920"/>
<organism evidence="3 4">
    <name type="scientific">Skermanella stibiiresistens SB22</name>
    <dbReference type="NCBI Taxonomy" id="1385369"/>
    <lineage>
        <taxon>Bacteria</taxon>
        <taxon>Pseudomonadati</taxon>
        <taxon>Pseudomonadota</taxon>
        <taxon>Alphaproteobacteria</taxon>
        <taxon>Rhodospirillales</taxon>
        <taxon>Azospirillaceae</taxon>
        <taxon>Skermanella</taxon>
    </lineage>
</organism>
<dbReference type="NCBIfam" id="NF005451">
    <property type="entry name" value="PRK07044.1"/>
    <property type="match status" value="1"/>
</dbReference>
<evidence type="ECO:0000313" key="4">
    <source>
        <dbReference type="Proteomes" id="UP000019486"/>
    </source>
</evidence>
<dbReference type="Proteomes" id="UP000019486">
    <property type="component" value="Unassembled WGS sequence"/>
</dbReference>
<dbReference type="PANTHER" id="PTHR10672">
    <property type="entry name" value="ADDUCIN"/>
    <property type="match status" value="1"/>
</dbReference>
<dbReference type="SUPFAM" id="SSF53639">
    <property type="entry name" value="AraD/HMP-PK domain-like"/>
    <property type="match status" value="1"/>
</dbReference>
<proteinExistence type="inferred from homology"/>